<reference evidence="3 4" key="1">
    <citation type="submission" date="2015-10" db="EMBL/GenBank/DDBJ databases">
        <title>Draft genome sequence of Novosphingobium fuchskuhlense DSM 25065 isolated from a surface water sample of the southwest basin of Lake Grosse Fuchskuhle.</title>
        <authorList>
            <person name="Ruckert C."/>
            <person name="Winkler A."/>
            <person name="Glaeser J."/>
            <person name="Grossart H.-P."/>
            <person name="Kalinowski J."/>
            <person name="Glaeser S."/>
        </authorList>
    </citation>
    <scope>NUCLEOTIDE SEQUENCE [LARGE SCALE GENOMIC DNA]</scope>
    <source>
        <strain evidence="3 4">FNE08-7</strain>
    </source>
</reference>
<dbReference type="RefSeq" id="WP_067910284.1">
    <property type="nucleotide sequence ID" value="NZ_KQ954245.1"/>
</dbReference>
<evidence type="ECO:0000259" key="2">
    <source>
        <dbReference type="SMART" id="SM00642"/>
    </source>
</evidence>
<dbReference type="InterPro" id="IPR006047">
    <property type="entry name" value="GH13_cat_dom"/>
</dbReference>
<accession>A0A117UUK9</accession>
<dbReference type="Proteomes" id="UP000058012">
    <property type="component" value="Unassembled WGS sequence"/>
</dbReference>
<dbReference type="AlphaFoldDB" id="A0A117UUK9"/>
<dbReference type="Gene3D" id="3.20.20.80">
    <property type="entry name" value="Glycosidases"/>
    <property type="match status" value="1"/>
</dbReference>
<feature type="signal peptide" evidence="1">
    <location>
        <begin position="1"/>
        <end position="19"/>
    </location>
</feature>
<keyword evidence="4" id="KW-1185">Reference proteome</keyword>
<keyword evidence="1" id="KW-0732">Signal</keyword>
<dbReference type="GO" id="GO:0016798">
    <property type="term" value="F:hydrolase activity, acting on glycosyl bonds"/>
    <property type="evidence" value="ECO:0007669"/>
    <property type="project" value="UniProtKB-KW"/>
</dbReference>
<comment type="caution">
    <text evidence="3">The sequence shown here is derived from an EMBL/GenBank/DDBJ whole genome shotgun (WGS) entry which is preliminary data.</text>
</comment>
<dbReference type="OrthoDB" id="9805159at2"/>
<gene>
    <name evidence="3" type="ORF">AQZ52_10730</name>
</gene>
<organism evidence="3 4">
    <name type="scientific">Novosphingobium fuchskuhlense</name>
    <dbReference type="NCBI Taxonomy" id="1117702"/>
    <lineage>
        <taxon>Bacteria</taxon>
        <taxon>Pseudomonadati</taxon>
        <taxon>Pseudomonadota</taxon>
        <taxon>Alphaproteobacteria</taxon>
        <taxon>Sphingomonadales</taxon>
        <taxon>Sphingomonadaceae</taxon>
        <taxon>Novosphingobium</taxon>
    </lineage>
</organism>
<feature type="chain" id="PRO_5007156964" description="Glycosyl hydrolase family 13 catalytic domain-containing protein" evidence="1">
    <location>
        <begin position="20"/>
        <end position="440"/>
    </location>
</feature>
<dbReference type="EMBL" id="LLZS01000007">
    <property type="protein sequence ID" value="KUR71139.1"/>
    <property type="molecule type" value="Genomic_DNA"/>
</dbReference>
<dbReference type="STRING" id="1117702.AQZ52_10730"/>
<dbReference type="PANTHER" id="PTHR47786">
    <property type="entry name" value="ALPHA-1,4-GLUCAN:MALTOSE-1-PHOSPHATE MALTOSYLTRANSFERASE"/>
    <property type="match status" value="1"/>
</dbReference>
<dbReference type="InterPro" id="IPR017853">
    <property type="entry name" value="GH"/>
</dbReference>
<dbReference type="CDD" id="cd11313">
    <property type="entry name" value="AmyAc_arch_bac_AmyA"/>
    <property type="match status" value="1"/>
</dbReference>
<dbReference type="GO" id="GO:0005975">
    <property type="term" value="P:carbohydrate metabolic process"/>
    <property type="evidence" value="ECO:0007669"/>
    <property type="project" value="InterPro"/>
</dbReference>
<dbReference type="Pfam" id="PF00128">
    <property type="entry name" value="Alpha-amylase"/>
    <property type="match status" value="1"/>
</dbReference>
<evidence type="ECO:0000313" key="3">
    <source>
        <dbReference type="EMBL" id="KUR71139.1"/>
    </source>
</evidence>
<name>A0A117UUK9_9SPHN</name>
<protein>
    <recommendedName>
        <fullName evidence="2">Glycosyl hydrolase family 13 catalytic domain-containing protein</fullName>
    </recommendedName>
</protein>
<dbReference type="PANTHER" id="PTHR47786:SF2">
    <property type="entry name" value="GLYCOSYL HYDROLASE FAMILY 13 CATALYTIC DOMAIN-CONTAINING PROTEIN"/>
    <property type="match status" value="1"/>
</dbReference>
<dbReference type="SMART" id="SM00642">
    <property type="entry name" value="Aamy"/>
    <property type="match status" value="1"/>
</dbReference>
<feature type="domain" description="Glycosyl hydrolase family 13 catalytic" evidence="2">
    <location>
        <begin position="54"/>
        <end position="370"/>
    </location>
</feature>
<proteinExistence type="predicted"/>
<evidence type="ECO:0000313" key="4">
    <source>
        <dbReference type="Proteomes" id="UP000058012"/>
    </source>
</evidence>
<dbReference type="SUPFAM" id="SSF51445">
    <property type="entry name" value="(Trans)glycosidases"/>
    <property type="match status" value="1"/>
</dbReference>
<evidence type="ECO:0000256" key="1">
    <source>
        <dbReference type="SAM" id="SignalP"/>
    </source>
</evidence>
<sequence length="440" mass="49994">MIRHLMLAALLALPGLAHAAEALPLTEGVSEVRHPAWSKRATIYEVNIRQYTPEGTFRAFEKHLPRLRRMGVDVLWIMPVNPIAKQERKGSLGSYYAVSDYLAVNPEYGDMADFKHLVAEAHRQGFKVILDWVANHTGWDHVWTREHPDWYKRSAAGELEGYHYTDLSDHHEEVWADVIGLDYSKQAVRDGMIAAMKFWLTETGIDGFRCDVAWTLPVAFWDQARRELDAVKPVFLLAEADTPEMQARAFDMSYDWKLYHLLIDVAKGKADARDLAKHYTAPARRYPAGAMRMTFTSNHDENSWNGTDRELYGDGSDAMAVLAATLPGMPLVYSGQEEGLDKRLKFFDKDPIRWGKLPRAAFYQSLLALKHAHPALSSEHVPGNLEIIETGNPMVFAFRRIAGRDHLRVEVNISGEAQTYGVAGKPRSLAPWRWVISERR</sequence>